<dbReference type="VEuPathDB" id="MicrosporidiaDB:THOM_0501"/>
<feature type="compositionally biased region" description="Basic and acidic residues" evidence="1">
    <location>
        <begin position="635"/>
        <end position="652"/>
    </location>
</feature>
<dbReference type="HOGENOM" id="CLU_428416_0_0_1"/>
<dbReference type="AlphaFoldDB" id="L7JYG4"/>
<protein>
    <submittedName>
        <fullName evidence="2">Uncharacterized protein</fullName>
    </submittedName>
</protein>
<dbReference type="EMBL" id="JH993845">
    <property type="protein sequence ID" value="ELQ76474.1"/>
    <property type="molecule type" value="Genomic_DNA"/>
</dbReference>
<feature type="compositionally biased region" description="Basic and acidic residues" evidence="1">
    <location>
        <begin position="615"/>
        <end position="624"/>
    </location>
</feature>
<dbReference type="OMA" id="SWRTAKK"/>
<accession>L7JYG4</accession>
<feature type="region of interest" description="Disordered" evidence="1">
    <location>
        <begin position="487"/>
        <end position="596"/>
    </location>
</feature>
<feature type="compositionally biased region" description="Polar residues" evidence="1">
    <location>
        <begin position="584"/>
        <end position="596"/>
    </location>
</feature>
<sequence length="652" mass="76465">MNNSDKYVEPLLNVNLDDNKARNSLREYILRDSNSLTNREFHFLMEEIVAKFNDMKYLKFFLSFNFLLRGANKTFNVVFRHIFEGACSLEEYVFLQKEACGQIYQQLSFYRKKAQKYNSNDLLDEINNLVELSQKLYEGDALYECYTLLEIVADLIAIVNKFPFKRNTILYFTMLFNIFIHRGCLFSAANALYRLIRVEKKVNLKAEYVQTLVGLMHLKDNEEEHGRMFCGLPCIDARTFLQETKGVEYEQDMPFVLNEESLCNFIFYKQNIKKTFECDDKMLRFVSFLRLNNFNFSLDDGILIFDGTYCKKSNSAKVFEIVKGMKERRENVVVRNVEAIRIRENLKREKMIKETLIKEEKEDNQIKVEKKEKKARKDLFTKNFNLFRVYLMKSRQTDDPNDLKMRQYQLDMEYQRDYERKERLRQLYEQRKDSIAELLKNYEERKKKSIQPIAVTQEDVKVAKTSWRTAEPESFKTENIYKPKVESGKADSNIYQPPKITMRSSSFDPKEMSKPGVYDPSGAKRSFDSKEMSKPGVYDPSGAKRSFDPKEMSKPGVYDPSGAKRTFDPKEMSKPGVYDPSGAKKTTSKSVENVDNSKVYKFVRKNFMDTSTTDRPSHSKHADPHSTSNLGSSSEKPEKEIKKGESWRTAKK</sequence>
<evidence type="ECO:0000313" key="3">
    <source>
        <dbReference type="Proteomes" id="UP000011185"/>
    </source>
</evidence>
<gene>
    <name evidence="2" type="ORF">THOM_0501</name>
</gene>
<dbReference type="Proteomes" id="UP000011185">
    <property type="component" value="Unassembled WGS sequence"/>
</dbReference>
<evidence type="ECO:0000256" key="1">
    <source>
        <dbReference type="SAM" id="MobiDB-lite"/>
    </source>
</evidence>
<feature type="region of interest" description="Disordered" evidence="1">
    <location>
        <begin position="609"/>
        <end position="652"/>
    </location>
</feature>
<organism evidence="2 3">
    <name type="scientific">Trachipleistophora hominis</name>
    <name type="common">Microsporidian parasite</name>
    <dbReference type="NCBI Taxonomy" id="72359"/>
    <lineage>
        <taxon>Eukaryota</taxon>
        <taxon>Fungi</taxon>
        <taxon>Fungi incertae sedis</taxon>
        <taxon>Microsporidia</taxon>
        <taxon>Pleistophoridae</taxon>
        <taxon>Trachipleistophora</taxon>
    </lineage>
</organism>
<dbReference type="InParanoid" id="L7JYG4"/>
<evidence type="ECO:0000313" key="2">
    <source>
        <dbReference type="EMBL" id="ELQ76474.1"/>
    </source>
</evidence>
<dbReference type="OrthoDB" id="2193084at2759"/>
<proteinExistence type="predicted"/>
<keyword evidence="3" id="KW-1185">Reference proteome</keyword>
<reference evidence="2 3" key="1">
    <citation type="journal article" date="2012" name="PLoS Pathog.">
        <title>The genome of the obligate intracellular parasite Trachipleistophora hominis: new insights into microsporidian genome dynamics and reductive evolution.</title>
        <authorList>
            <person name="Heinz E."/>
            <person name="Williams T.A."/>
            <person name="Nakjang S."/>
            <person name="Noel C.J."/>
            <person name="Swan D.C."/>
            <person name="Goldberg A.V."/>
            <person name="Harris S.R."/>
            <person name="Weinmaier T."/>
            <person name="Markert S."/>
            <person name="Becher D."/>
            <person name="Bernhardt J."/>
            <person name="Dagan T."/>
            <person name="Hacker C."/>
            <person name="Lucocq J.M."/>
            <person name="Schweder T."/>
            <person name="Rattei T."/>
            <person name="Hall N."/>
            <person name="Hirt R.P."/>
            <person name="Embley T.M."/>
        </authorList>
    </citation>
    <scope>NUCLEOTIDE SEQUENCE [LARGE SCALE GENOMIC DNA]</scope>
</reference>
<name>L7JYG4_TRAHO</name>